<proteinExistence type="predicted"/>
<evidence type="ECO:0000256" key="1">
    <source>
        <dbReference type="SAM" id="MobiDB-lite"/>
    </source>
</evidence>
<reference evidence="2" key="2">
    <citation type="submission" date="2021-09" db="EMBL/GenBank/DDBJ databases">
        <authorList>
            <person name="Jia N."/>
            <person name="Wang J."/>
            <person name="Shi W."/>
            <person name="Du L."/>
            <person name="Sun Y."/>
            <person name="Zhan W."/>
            <person name="Jiang J."/>
            <person name="Wang Q."/>
            <person name="Zhang B."/>
            <person name="Ji P."/>
            <person name="Sakyi L.B."/>
            <person name="Cui X."/>
            <person name="Yuan T."/>
            <person name="Jiang B."/>
            <person name="Yang W."/>
            <person name="Lam T.T.-Y."/>
            <person name="Chang Q."/>
            <person name="Ding S."/>
            <person name="Wang X."/>
            <person name="Zhu J."/>
            <person name="Ruan X."/>
            <person name="Zhao L."/>
            <person name="Wei J."/>
            <person name="Que T."/>
            <person name="Du C."/>
            <person name="Cheng J."/>
            <person name="Dai P."/>
            <person name="Han X."/>
            <person name="Huang E."/>
            <person name="Gao Y."/>
            <person name="Liu J."/>
            <person name="Shao H."/>
            <person name="Ye R."/>
            <person name="Li L."/>
            <person name="Wei W."/>
            <person name="Wang X."/>
            <person name="Wang C."/>
            <person name="Huo Q."/>
            <person name="Li W."/>
            <person name="Guo W."/>
            <person name="Chen H."/>
            <person name="Chen S."/>
            <person name="Zhou L."/>
            <person name="Zhou L."/>
            <person name="Ni X."/>
            <person name="Tian J."/>
            <person name="Zhou Y."/>
            <person name="Sheng Y."/>
            <person name="Liu T."/>
            <person name="Pan Y."/>
            <person name="Xia L."/>
            <person name="Li J."/>
            <person name="Zhao F."/>
            <person name="Cao W."/>
        </authorList>
    </citation>
    <scope>NUCLEOTIDE SEQUENCE</scope>
    <source>
        <strain evidence="2">Rsan-2018</strain>
        <tissue evidence="2">Larvae</tissue>
    </source>
</reference>
<organism evidence="2 3">
    <name type="scientific">Rhipicephalus sanguineus</name>
    <name type="common">Brown dog tick</name>
    <name type="synonym">Ixodes sanguineus</name>
    <dbReference type="NCBI Taxonomy" id="34632"/>
    <lineage>
        <taxon>Eukaryota</taxon>
        <taxon>Metazoa</taxon>
        <taxon>Ecdysozoa</taxon>
        <taxon>Arthropoda</taxon>
        <taxon>Chelicerata</taxon>
        <taxon>Arachnida</taxon>
        <taxon>Acari</taxon>
        <taxon>Parasitiformes</taxon>
        <taxon>Ixodida</taxon>
        <taxon>Ixodoidea</taxon>
        <taxon>Ixodidae</taxon>
        <taxon>Rhipicephalinae</taxon>
        <taxon>Rhipicephalus</taxon>
        <taxon>Rhipicephalus</taxon>
    </lineage>
</organism>
<name>A0A9D4T7C1_RHISA</name>
<comment type="caution">
    <text evidence="2">The sequence shown here is derived from an EMBL/GenBank/DDBJ whole genome shotgun (WGS) entry which is preliminary data.</text>
</comment>
<evidence type="ECO:0000313" key="2">
    <source>
        <dbReference type="EMBL" id="KAH7982774.1"/>
    </source>
</evidence>
<dbReference type="VEuPathDB" id="VectorBase:RSAN_046355"/>
<feature type="region of interest" description="Disordered" evidence="1">
    <location>
        <begin position="1"/>
        <end position="32"/>
    </location>
</feature>
<dbReference type="Proteomes" id="UP000821837">
    <property type="component" value="Chromosome 1"/>
</dbReference>
<dbReference type="Gene3D" id="1.10.238.10">
    <property type="entry name" value="EF-hand"/>
    <property type="match status" value="1"/>
</dbReference>
<evidence type="ECO:0000313" key="3">
    <source>
        <dbReference type="Proteomes" id="UP000821837"/>
    </source>
</evidence>
<protein>
    <recommendedName>
        <fullName evidence="4">Calbindin-32</fullName>
    </recommendedName>
</protein>
<keyword evidence="3" id="KW-1185">Reference proteome</keyword>
<evidence type="ECO:0008006" key="4">
    <source>
        <dbReference type="Google" id="ProtNLM"/>
    </source>
</evidence>
<accession>A0A9D4T7C1</accession>
<dbReference type="AlphaFoldDB" id="A0A9D4T7C1"/>
<reference evidence="2" key="1">
    <citation type="journal article" date="2020" name="Cell">
        <title>Large-Scale Comparative Analyses of Tick Genomes Elucidate Their Genetic Diversity and Vector Capacities.</title>
        <authorList>
            <consortium name="Tick Genome and Microbiome Consortium (TIGMIC)"/>
            <person name="Jia N."/>
            <person name="Wang J."/>
            <person name="Shi W."/>
            <person name="Du L."/>
            <person name="Sun Y."/>
            <person name="Zhan W."/>
            <person name="Jiang J.F."/>
            <person name="Wang Q."/>
            <person name="Zhang B."/>
            <person name="Ji P."/>
            <person name="Bell-Sakyi L."/>
            <person name="Cui X.M."/>
            <person name="Yuan T.T."/>
            <person name="Jiang B.G."/>
            <person name="Yang W.F."/>
            <person name="Lam T.T."/>
            <person name="Chang Q.C."/>
            <person name="Ding S.J."/>
            <person name="Wang X.J."/>
            <person name="Zhu J.G."/>
            <person name="Ruan X.D."/>
            <person name="Zhao L."/>
            <person name="Wei J.T."/>
            <person name="Ye R.Z."/>
            <person name="Que T.C."/>
            <person name="Du C.H."/>
            <person name="Zhou Y.H."/>
            <person name="Cheng J.X."/>
            <person name="Dai P.F."/>
            <person name="Guo W.B."/>
            <person name="Han X.H."/>
            <person name="Huang E.J."/>
            <person name="Li L.F."/>
            <person name="Wei W."/>
            <person name="Gao Y.C."/>
            <person name="Liu J.Z."/>
            <person name="Shao H.Z."/>
            <person name="Wang X."/>
            <person name="Wang C.C."/>
            <person name="Yang T.C."/>
            <person name="Huo Q.B."/>
            <person name="Li W."/>
            <person name="Chen H.Y."/>
            <person name="Chen S.E."/>
            <person name="Zhou L.G."/>
            <person name="Ni X.B."/>
            <person name="Tian J.H."/>
            <person name="Sheng Y."/>
            <person name="Liu T."/>
            <person name="Pan Y.S."/>
            <person name="Xia L.Y."/>
            <person name="Li J."/>
            <person name="Zhao F."/>
            <person name="Cao W.C."/>
        </authorList>
    </citation>
    <scope>NUCLEOTIDE SEQUENCE</scope>
    <source>
        <strain evidence="2">Rsan-2018</strain>
    </source>
</reference>
<sequence>MAPRPEHTTHSQQRAPLRDNPPPPLGPVDRSDDNVSPIFLYLRLPPSCPALTDHSSAKNLNTSAMAESTKAGNKSSANFMRQFRDKKTRELKNLTASQFMDVWSHYDKDGQ</sequence>
<gene>
    <name evidence="2" type="ORF">HPB52_007077</name>
</gene>
<dbReference type="EMBL" id="JABSTV010001245">
    <property type="protein sequence ID" value="KAH7982774.1"/>
    <property type="molecule type" value="Genomic_DNA"/>
</dbReference>